<evidence type="ECO:0000313" key="1">
    <source>
        <dbReference type="EMBL" id="MBP2379130.1"/>
    </source>
</evidence>
<dbReference type="RefSeq" id="WP_210098248.1">
    <property type="nucleotide sequence ID" value="NZ_BAAAIO010000003.1"/>
</dbReference>
<dbReference type="SUPFAM" id="SSF52540">
    <property type="entry name" value="P-loop containing nucleoside triphosphate hydrolases"/>
    <property type="match status" value="1"/>
</dbReference>
<gene>
    <name evidence="1" type="ORF">JOF42_002625</name>
</gene>
<dbReference type="EMBL" id="JAGIOA010000001">
    <property type="protein sequence ID" value="MBP2379130.1"/>
    <property type="molecule type" value="Genomic_DNA"/>
</dbReference>
<sequence length="411" mass="44097">MKRETWVRMLPHEMRIAAKQSFSTRRVPLESMRTLVGGAVRPRSGDVVIARIERLGHHRHIEQPHGRRSLLHVGDLIIVAYADRYATDQFESYVPRHLGPVNLVASGGIASAAISRSRSVRPATDIVPIGLIGDEAGRPLNVADFRLPTLAPPAERPRTIGVLGTSMNAGKTTTIHYMAHGLSKVGMRPGVTKVTGTGSGNDYWVMLDAGAHMMLDFTDAGLASSFRQPTSVLEEVMSQLVANLSLGGSGVNFVEIADGVFQRDNRSLLESAVVHDLIDCVVLAASDAMGAAQGLRSLTDHGFDVVALSGTMTKSPLAMQEAAEELDLPIWGLPELENAELIAPVLGIDPTMLRAPVPPPQPAWPIDLAGLEPLAETRLATSTVELAGRRGGFRDSTELIEQVRASSMVLS</sequence>
<name>A0ABS4WSE8_9MICO</name>
<comment type="caution">
    <text evidence="1">The sequence shown here is derived from an EMBL/GenBank/DDBJ whole genome shotgun (WGS) entry which is preliminary data.</text>
</comment>
<protein>
    <recommendedName>
        <fullName evidence="3">DUF1611 domain-containing protein</fullName>
    </recommendedName>
</protein>
<dbReference type="Gene3D" id="3.40.50.300">
    <property type="entry name" value="P-loop containing nucleotide triphosphate hydrolases"/>
    <property type="match status" value="1"/>
</dbReference>
<reference evidence="1 2" key="1">
    <citation type="submission" date="2021-03" db="EMBL/GenBank/DDBJ databases">
        <title>Sequencing the genomes of 1000 actinobacteria strains.</title>
        <authorList>
            <person name="Klenk H.-P."/>
        </authorList>
    </citation>
    <scope>NUCLEOTIDE SEQUENCE [LARGE SCALE GENOMIC DNA]</scope>
    <source>
        <strain evidence="1 2">DSM 13468</strain>
    </source>
</reference>
<proteinExistence type="predicted"/>
<dbReference type="Proteomes" id="UP000703720">
    <property type="component" value="Unassembled WGS sequence"/>
</dbReference>
<organism evidence="1 2">
    <name type="scientific">Microbacterium phyllosphaerae</name>
    <dbReference type="NCBI Taxonomy" id="124798"/>
    <lineage>
        <taxon>Bacteria</taxon>
        <taxon>Bacillati</taxon>
        <taxon>Actinomycetota</taxon>
        <taxon>Actinomycetes</taxon>
        <taxon>Micrococcales</taxon>
        <taxon>Microbacteriaceae</taxon>
        <taxon>Microbacterium</taxon>
    </lineage>
</organism>
<keyword evidence="2" id="KW-1185">Reference proteome</keyword>
<dbReference type="InterPro" id="IPR027417">
    <property type="entry name" value="P-loop_NTPase"/>
</dbReference>
<accession>A0ABS4WSE8</accession>
<evidence type="ECO:0000313" key="2">
    <source>
        <dbReference type="Proteomes" id="UP000703720"/>
    </source>
</evidence>
<evidence type="ECO:0008006" key="3">
    <source>
        <dbReference type="Google" id="ProtNLM"/>
    </source>
</evidence>